<dbReference type="AlphaFoldDB" id="A0A8H6LQK0"/>
<dbReference type="EMBL" id="JACDXP010000001">
    <property type="protein sequence ID" value="KAF6528769.1"/>
    <property type="molecule type" value="Genomic_DNA"/>
</dbReference>
<reference evidence="1 2" key="1">
    <citation type="journal article" date="2020" name="bioRxiv">
        <title>A chromosome-scale genome assembly for the Fusarium oxysporum strain Fo5176 to establish a model Arabidopsis-fungal pathosystem.</title>
        <authorList>
            <person name="Fokkens L."/>
            <person name="Guo L."/>
            <person name="Dora S."/>
            <person name="Wang B."/>
            <person name="Ye K."/>
            <person name="Sanchez-Rodriguez C."/>
            <person name="Croll D."/>
        </authorList>
    </citation>
    <scope>NUCLEOTIDE SEQUENCE [LARGE SCALE GENOMIC DNA]</scope>
    <source>
        <strain evidence="1 2">Fo5176</strain>
    </source>
</reference>
<protein>
    <submittedName>
        <fullName evidence="1">Uncharacterized protein</fullName>
    </submittedName>
</protein>
<dbReference type="Proteomes" id="UP000593570">
    <property type="component" value="Unassembled WGS sequence"/>
</dbReference>
<dbReference type="GO" id="GO:0009116">
    <property type="term" value="P:nucleoside metabolic process"/>
    <property type="evidence" value="ECO:0007669"/>
    <property type="project" value="InterPro"/>
</dbReference>
<organism evidence="1 2">
    <name type="scientific">Fusarium oxysporum f. sp. conglutinans</name>
    <dbReference type="NCBI Taxonomy" id="100902"/>
    <lineage>
        <taxon>Eukaryota</taxon>
        <taxon>Fungi</taxon>
        <taxon>Dikarya</taxon>
        <taxon>Ascomycota</taxon>
        <taxon>Pezizomycotina</taxon>
        <taxon>Sordariomycetes</taxon>
        <taxon>Hypocreomycetidae</taxon>
        <taxon>Hypocreales</taxon>
        <taxon>Nectriaceae</taxon>
        <taxon>Fusarium</taxon>
        <taxon>Fusarium oxysporum species complex</taxon>
    </lineage>
</organism>
<proteinExistence type="predicted"/>
<evidence type="ECO:0000313" key="2">
    <source>
        <dbReference type="Proteomes" id="UP000593570"/>
    </source>
</evidence>
<gene>
    <name evidence="1" type="ORF">HZS61_000081</name>
</gene>
<accession>A0A8H6LQK0</accession>
<dbReference type="InterPro" id="IPR035994">
    <property type="entry name" value="Nucleoside_phosphorylase_sf"/>
</dbReference>
<name>A0A8H6LQK0_FUSOX</name>
<sequence length="365" mass="40761">MDNSTSWTEEYRGEAADVFGQKIKVLIKYQVLNQLEENMLRGIAESMRSMTTPTKASNIGLVDDRDSQGCWETLYRAILPFKSIKQHWILDIWDLINPNTVFSIRRACHCFNIDPDGNVYKMYHDYQMQNDQIRPTLKHEPEPEYHLISSGAVCSLGKAGFHNVVLVGKAEDMTNVCVFVKDTVDDLLEAFPSVRAGFLIGVDATAPEESLAKPGDIVVAFPQGFQPGQVQFDVKETIVSNHISTTFEMSDPPSSVKSVINDMQSPKGRQDWGQYLQHQSSRAELASIEDHQPLERNIDKANKVLRGKVASSARLLSDRGLANRVGCDSKIMVGGWSPKLHGKTLVFKSLDPAGSGKCEKSRRDM</sequence>
<evidence type="ECO:0000313" key="1">
    <source>
        <dbReference type="EMBL" id="KAF6528769.1"/>
    </source>
</evidence>
<dbReference type="Gene3D" id="3.40.50.1580">
    <property type="entry name" value="Nucleoside phosphorylase domain"/>
    <property type="match status" value="1"/>
</dbReference>
<dbReference type="GO" id="GO:0003824">
    <property type="term" value="F:catalytic activity"/>
    <property type="evidence" value="ECO:0007669"/>
    <property type="project" value="InterPro"/>
</dbReference>
<comment type="caution">
    <text evidence="1">The sequence shown here is derived from an EMBL/GenBank/DDBJ whole genome shotgun (WGS) entry which is preliminary data.</text>
</comment>